<dbReference type="AlphaFoldDB" id="A0A8S1U6L2"/>
<sequence>MSGLYNQFDLNNFLPAVYVVEAAPLCSIIENQVRSEKVGDQDPRIYTVYNQSKDRITQQTNLVDKIARFVKEDEEKEEDPDQSAEVQTRYFNLDSIDVLSKGVCRRCKKPGHFEKWCVEDIAESKVTCRFCLGDHYYLKCPNSLCFKCNQAGHMAKDCDVEGYKCHRCNKKGHKSKDCNVIIIDDENVFEKDKQRLKDLLCLNCKERGHLNCFSKGYKKYDLLYCEGKEQREREKMNRMDYSQKNKHNHEHQHQHHHVHQHHHHQNNHQHQHHHQNQHQNNHQHQHHNENQYEHQYKQKHQKEQIQNLPHITKKTIQKYHQQDSPSKYSIWSEESPNAKRMQNNKQRKNKKKQKKYFKQFN</sequence>
<evidence type="ECO:0000313" key="4">
    <source>
        <dbReference type="EMBL" id="CAD8159377.1"/>
    </source>
</evidence>
<feature type="compositionally biased region" description="Polar residues" evidence="2">
    <location>
        <begin position="318"/>
        <end position="335"/>
    </location>
</feature>
<accession>A0A8S1U6L2</accession>
<keyword evidence="1" id="KW-0863">Zinc-finger</keyword>
<dbReference type="SMART" id="SM00343">
    <property type="entry name" value="ZnF_C2HC"/>
    <property type="match status" value="4"/>
</dbReference>
<dbReference type="Proteomes" id="UP000689195">
    <property type="component" value="Unassembled WGS sequence"/>
</dbReference>
<evidence type="ECO:0000256" key="2">
    <source>
        <dbReference type="SAM" id="MobiDB-lite"/>
    </source>
</evidence>
<evidence type="ECO:0000313" key="5">
    <source>
        <dbReference type="Proteomes" id="UP000689195"/>
    </source>
</evidence>
<keyword evidence="1" id="KW-0479">Metal-binding</keyword>
<dbReference type="PROSITE" id="PS50158">
    <property type="entry name" value="ZF_CCHC"/>
    <property type="match status" value="2"/>
</dbReference>
<feature type="compositionally biased region" description="Basic and acidic residues" evidence="2">
    <location>
        <begin position="286"/>
        <end position="296"/>
    </location>
</feature>
<dbReference type="InterPro" id="IPR001878">
    <property type="entry name" value="Znf_CCHC"/>
</dbReference>
<feature type="compositionally biased region" description="Basic residues" evidence="2">
    <location>
        <begin position="345"/>
        <end position="361"/>
    </location>
</feature>
<protein>
    <recommendedName>
        <fullName evidence="3">CCHC-type domain-containing protein</fullName>
    </recommendedName>
</protein>
<dbReference type="GO" id="GO:0008270">
    <property type="term" value="F:zinc ion binding"/>
    <property type="evidence" value="ECO:0007669"/>
    <property type="project" value="UniProtKB-KW"/>
</dbReference>
<evidence type="ECO:0000256" key="1">
    <source>
        <dbReference type="PROSITE-ProRule" id="PRU00047"/>
    </source>
</evidence>
<reference evidence="4" key="1">
    <citation type="submission" date="2021-01" db="EMBL/GenBank/DDBJ databases">
        <authorList>
            <consortium name="Genoscope - CEA"/>
            <person name="William W."/>
        </authorList>
    </citation>
    <scope>NUCLEOTIDE SEQUENCE</scope>
</reference>
<dbReference type="EMBL" id="CAJJDO010000033">
    <property type="protein sequence ID" value="CAD8159377.1"/>
    <property type="molecule type" value="Genomic_DNA"/>
</dbReference>
<evidence type="ECO:0000259" key="3">
    <source>
        <dbReference type="PROSITE" id="PS50158"/>
    </source>
</evidence>
<dbReference type="OrthoDB" id="313546at2759"/>
<gene>
    <name evidence="4" type="ORF">PPENT_87.1.T0330101</name>
</gene>
<comment type="caution">
    <text evidence="4">The sequence shown here is derived from an EMBL/GenBank/DDBJ whole genome shotgun (WGS) entry which is preliminary data.</text>
</comment>
<keyword evidence="1" id="KW-0862">Zinc</keyword>
<organism evidence="4 5">
    <name type="scientific">Paramecium pentaurelia</name>
    <dbReference type="NCBI Taxonomy" id="43138"/>
    <lineage>
        <taxon>Eukaryota</taxon>
        <taxon>Sar</taxon>
        <taxon>Alveolata</taxon>
        <taxon>Ciliophora</taxon>
        <taxon>Intramacronucleata</taxon>
        <taxon>Oligohymenophorea</taxon>
        <taxon>Peniculida</taxon>
        <taxon>Parameciidae</taxon>
        <taxon>Paramecium</taxon>
    </lineage>
</organism>
<dbReference type="Pfam" id="PF00098">
    <property type="entry name" value="zf-CCHC"/>
    <property type="match status" value="1"/>
</dbReference>
<name>A0A8S1U6L2_9CILI</name>
<feature type="compositionally biased region" description="Basic residues" evidence="2">
    <location>
        <begin position="244"/>
        <end position="285"/>
    </location>
</feature>
<proteinExistence type="predicted"/>
<feature type="region of interest" description="Disordered" evidence="2">
    <location>
        <begin position="244"/>
        <end position="303"/>
    </location>
</feature>
<feature type="region of interest" description="Disordered" evidence="2">
    <location>
        <begin position="316"/>
        <end position="361"/>
    </location>
</feature>
<feature type="domain" description="CCHC-type" evidence="3">
    <location>
        <begin position="145"/>
        <end position="158"/>
    </location>
</feature>
<dbReference type="GO" id="GO:0003676">
    <property type="term" value="F:nucleic acid binding"/>
    <property type="evidence" value="ECO:0007669"/>
    <property type="project" value="InterPro"/>
</dbReference>
<feature type="domain" description="CCHC-type" evidence="3">
    <location>
        <begin position="164"/>
        <end position="178"/>
    </location>
</feature>
<keyword evidence="5" id="KW-1185">Reference proteome</keyword>